<reference evidence="1 2" key="1">
    <citation type="submission" date="2024-09" db="EMBL/GenBank/DDBJ databases">
        <authorList>
            <person name="Sun Q."/>
            <person name="Mori K."/>
        </authorList>
    </citation>
    <scope>NUCLEOTIDE SEQUENCE [LARGE SCALE GENOMIC DNA]</scope>
    <source>
        <strain evidence="1 2">TBRC 4575</strain>
    </source>
</reference>
<evidence type="ECO:0000313" key="1">
    <source>
        <dbReference type="EMBL" id="MFC0423440.1"/>
    </source>
</evidence>
<dbReference type="SUPFAM" id="SSF88946">
    <property type="entry name" value="Sigma2 domain of RNA polymerase sigma factors"/>
    <property type="match status" value="1"/>
</dbReference>
<sequence length="180" mass="21117">MSTNRLDNQAAFALLAEPAHQRLLYGALKAANVTRCHPQFEDCVTVAHLTWLSAYQNFDQSLPEYLADFEKFAFRKIKWRTIDYLRRQNLRRDHQVNLTAAAAITVDPIAHHDDHLLLHDLLRQLSARCQPGEKIVLTEFFLAAQPVSTIMQRHHVSRRTVYNWRHSLLVKAHRLYQRQR</sequence>
<dbReference type="EMBL" id="JBHLUK010000047">
    <property type="protein sequence ID" value="MFC0423440.1"/>
    <property type="molecule type" value="Genomic_DNA"/>
</dbReference>
<proteinExistence type="predicted"/>
<accession>A0ABV6K1W8</accession>
<dbReference type="InterPro" id="IPR013325">
    <property type="entry name" value="RNA_pol_sigma_r2"/>
</dbReference>
<gene>
    <name evidence="1" type="ORF">ACFFGS_04795</name>
</gene>
<comment type="caution">
    <text evidence="1">The sequence shown here is derived from an EMBL/GenBank/DDBJ whole genome shotgun (WGS) entry which is preliminary data.</text>
</comment>
<protein>
    <submittedName>
        <fullName evidence="1">Sigma factor</fullName>
    </submittedName>
</protein>
<dbReference type="RefSeq" id="WP_137646197.1">
    <property type="nucleotide sequence ID" value="NZ_BAABRM010000049.1"/>
</dbReference>
<evidence type="ECO:0000313" key="2">
    <source>
        <dbReference type="Proteomes" id="UP001589855"/>
    </source>
</evidence>
<keyword evidence="2" id="KW-1185">Reference proteome</keyword>
<organism evidence="1 2">
    <name type="scientific">Lactiplantibacillus plajomi</name>
    <dbReference type="NCBI Taxonomy" id="1457217"/>
    <lineage>
        <taxon>Bacteria</taxon>
        <taxon>Bacillati</taxon>
        <taxon>Bacillota</taxon>
        <taxon>Bacilli</taxon>
        <taxon>Lactobacillales</taxon>
        <taxon>Lactobacillaceae</taxon>
        <taxon>Lactiplantibacillus</taxon>
    </lineage>
</organism>
<dbReference type="Proteomes" id="UP001589855">
    <property type="component" value="Unassembled WGS sequence"/>
</dbReference>
<name>A0ABV6K1W8_9LACO</name>